<gene>
    <name evidence="3" type="ORF">N0V83_004599</name>
</gene>
<sequence length="296" mass="34161">MSYFLHNVVAWLKIRPFLPQWGSRVFIISLLCVQPFWVVEAWSNFYYFNSLGSNVNEKTRPWEALFRDPWWIFTTWRLFYAIKKTYGFKLWGLLKINARFGVMLICMVLSIAFLLTDVAVTAAHLSANSGINPYWRFALVFKCASDTIFLDDFKSVLDDIVTRKSSSTKSSSNRRSIARSRSLSRTFSRTASRIDEIIECRALDNAPDTRVHTMTTFHSAAQKSKFSTLFSKKRRTEVPKIVIEQETTIGSQATQSNHDDFAAETPRPPRPAHVIYDNINLRASESERDLIFGRMV</sequence>
<keyword evidence="2" id="KW-0472">Membrane</keyword>
<dbReference type="EMBL" id="JAPEUY010000007">
    <property type="protein sequence ID" value="KAJ4371382.1"/>
    <property type="molecule type" value="Genomic_DNA"/>
</dbReference>
<proteinExistence type="predicted"/>
<dbReference type="Proteomes" id="UP001140560">
    <property type="component" value="Unassembled WGS sequence"/>
</dbReference>
<keyword evidence="2" id="KW-0812">Transmembrane</keyword>
<accession>A0A9W8Y9H0</accession>
<evidence type="ECO:0000313" key="3">
    <source>
        <dbReference type="EMBL" id="KAJ4371382.1"/>
    </source>
</evidence>
<dbReference type="AlphaFoldDB" id="A0A9W8Y9H0"/>
<feature type="transmembrane region" description="Helical" evidence="2">
    <location>
        <begin position="21"/>
        <end position="39"/>
    </location>
</feature>
<comment type="caution">
    <text evidence="3">The sequence shown here is derived from an EMBL/GenBank/DDBJ whole genome shotgun (WGS) entry which is preliminary data.</text>
</comment>
<keyword evidence="2" id="KW-1133">Transmembrane helix</keyword>
<name>A0A9W8Y9H0_9PLEO</name>
<evidence type="ECO:0000256" key="1">
    <source>
        <dbReference type="SAM" id="MobiDB-lite"/>
    </source>
</evidence>
<dbReference type="OrthoDB" id="5420247at2759"/>
<evidence type="ECO:0000256" key="2">
    <source>
        <dbReference type="SAM" id="Phobius"/>
    </source>
</evidence>
<reference evidence="3" key="1">
    <citation type="submission" date="2022-10" db="EMBL/GenBank/DDBJ databases">
        <title>Tapping the CABI collections for fungal endophytes: first genome assemblies for Collariella, Neodidymelliopsis, Ascochyta clinopodiicola, Didymella pomorum, Didymosphaeria variabile, Neocosmospora piperis and Neocucurbitaria cava.</title>
        <authorList>
            <person name="Hill R."/>
        </authorList>
    </citation>
    <scope>NUCLEOTIDE SEQUENCE</scope>
    <source>
        <strain evidence="3">IMI 356814</strain>
    </source>
</reference>
<evidence type="ECO:0000313" key="4">
    <source>
        <dbReference type="Proteomes" id="UP001140560"/>
    </source>
</evidence>
<feature type="transmembrane region" description="Helical" evidence="2">
    <location>
        <begin position="100"/>
        <end position="123"/>
    </location>
</feature>
<organism evidence="3 4">
    <name type="scientific">Neocucurbitaria cava</name>
    <dbReference type="NCBI Taxonomy" id="798079"/>
    <lineage>
        <taxon>Eukaryota</taxon>
        <taxon>Fungi</taxon>
        <taxon>Dikarya</taxon>
        <taxon>Ascomycota</taxon>
        <taxon>Pezizomycotina</taxon>
        <taxon>Dothideomycetes</taxon>
        <taxon>Pleosporomycetidae</taxon>
        <taxon>Pleosporales</taxon>
        <taxon>Pleosporineae</taxon>
        <taxon>Cucurbitariaceae</taxon>
        <taxon>Neocucurbitaria</taxon>
    </lineage>
</organism>
<protein>
    <submittedName>
        <fullName evidence="3">Uncharacterized protein</fullName>
    </submittedName>
</protein>
<dbReference type="PANTHER" id="PTHR42029">
    <property type="entry name" value="AN04G07800"/>
    <property type="match status" value="1"/>
</dbReference>
<keyword evidence="4" id="KW-1185">Reference proteome</keyword>
<dbReference type="PANTHER" id="PTHR42029:SF3">
    <property type="entry name" value="AN04G07800"/>
    <property type="match status" value="1"/>
</dbReference>
<feature type="region of interest" description="Disordered" evidence="1">
    <location>
        <begin position="249"/>
        <end position="272"/>
    </location>
</feature>